<organism evidence="1 2">
    <name type="scientific">Photorhabdus aegyptia</name>
    <dbReference type="NCBI Taxonomy" id="2805098"/>
    <lineage>
        <taxon>Bacteria</taxon>
        <taxon>Pseudomonadati</taxon>
        <taxon>Pseudomonadota</taxon>
        <taxon>Gammaproteobacteria</taxon>
        <taxon>Enterobacterales</taxon>
        <taxon>Morganellaceae</taxon>
        <taxon>Photorhabdus</taxon>
    </lineage>
</organism>
<reference evidence="1 2" key="1">
    <citation type="submission" date="2014-03" db="EMBL/GenBank/DDBJ databases">
        <title>Draft Genome of Photorhabdus luminescens BA1, an Egyptian Isolate.</title>
        <authorList>
            <person name="Ghazal S."/>
            <person name="Hurst S.G.IV."/>
            <person name="Morris K."/>
            <person name="Thomas K."/>
            <person name="Tisa L.S."/>
        </authorList>
    </citation>
    <scope>NUCLEOTIDE SEQUENCE [LARGE SCALE GENOMIC DNA]</scope>
    <source>
        <strain evidence="1 2">BA1</strain>
    </source>
</reference>
<accession>A0A022PJK6</accession>
<proteinExistence type="predicted"/>
<dbReference type="AlphaFoldDB" id="A0A022PJK6"/>
<gene>
    <name evidence="1" type="ORF">BA1DRAFT_02388</name>
</gene>
<evidence type="ECO:0000313" key="1">
    <source>
        <dbReference type="EMBL" id="EYU15118.1"/>
    </source>
</evidence>
<evidence type="ECO:0000313" key="2">
    <source>
        <dbReference type="Proteomes" id="UP000023464"/>
    </source>
</evidence>
<comment type="caution">
    <text evidence="1">The sequence shown here is derived from an EMBL/GenBank/DDBJ whole genome shotgun (WGS) entry which is preliminary data.</text>
</comment>
<keyword evidence="2" id="KW-1185">Reference proteome</keyword>
<name>A0A022PJK6_9GAMM</name>
<dbReference type="Proteomes" id="UP000023464">
    <property type="component" value="Unassembled WGS sequence"/>
</dbReference>
<sequence>MCTNNYSKEKCPSCCVESLISQEDEYGISMVMNCNHCGWHSCCEDNCSLCKKNADDIAYRNLGIKNRTDAFYKIAALRKELASMSKFTPCVITRRFRIKQLDRIFMDYIQLIGTSYSSGATYQMMLEYINSQYLELSFRFNPCDFIRPPLH</sequence>
<dbReference type="EMBL" id="JFGV01000032">
    <property type="protein sequence ID" value="EYU15118.1"/>
    <property type="molecule type" value="Genomic_DNA"/>
</dbReference>
<protein>
    <submittedName>
        <fullName evidence="1">Uncharacterized protein</fullName>
    </submittedName>
</protein>